<feature type="non-terminal residue" evidence="3">
    <location>
        <position position="333"/>
    </location>
</feature>
<proteinExistence type="predicted"/>
<evidence type="ECO:0000313" key="3">
    <source>
        <dbReference type="EMBL" id="KAE8234957.1"/>
    </source>
</evidence>
<dbReference type="Proteomes" id="UP000077521">
    <property type="component" value="Unassembled WGS sequence"/>
</dbReference>
<dbReference type="PROSITE" id="PS50878">
    <property type="entry name" value="RT_POL"/>
    <property type="match status" value="1"/>
</dbReference>
<dbReference type="EMBL" id="LWDF02003105">
    <property type="protein sequence ID" value="KAE8234957.1"/>
    <property type="molecule type" value="Genomic_DNA"/>
</dbReference>
<feature type="region of interest" description="Disordered" evidence="1">
    <location>
        <begin position="33"/>
        <end position="52"/>
    </location>
</feature>
<dbReference type="SUPFAM" id="SSF56672">
    <property type="entry name" value="DNA/RNA polymerases"/>
    <property type="match status" value="1"/>
</dbReference>
<evidence type="ECO:0000256" key="1">
    <source>
        <dbReference type="SAM" id="MobiDB-lite"/>
    </source>
</evidence>
<dbReference type="Pfam" id="PF00078">
    <property type="entry name" value="RVT_1"/>
    <property type="match status" value="1"/>
</dbReference>
<evidence type="ECO:0000259" key="2">
    <source>
        <dbReference type="PROSITE" id="PS50878"/>
    </source>
</evidence>
<feature type="domain" description="Reverse transcriptase" evidence="2">
    <location>
        <begin position="104"/>
        <end position="333"/>
    </location>
</feature>
<dbReference type="PANTHER" id="PTHR19446">
    <property type="entry name" value="REVERSE TRANSCRIPTASES"/>
    <property type="match status" value="1"/>
</dbReference>
<evidence type="ECO:0000313" key="4">
    <source>
        <dbReference type="Proteomes" id="UP000077521"/>
    </source>
</evidence>
<protein>
    <recommendedName>
        <fullName evidence="2">Reverse transcriptase domain-containing protein</fullName>
    </recommendedName>
</protein>
<accession>A0A8T8S8C0</accession>
<gene>
    <name evidence="3" type="ORF">A4X13_0g9677</name>
</gene>
<feature type="non-terminal residue" evidence="3">
    <location>
        <position position="1"/>
    </location>
</feature>
<dbReference type="AlphaFoldDB" id="A0A8T8S8C0"/>
<keyword evidence="4" id="KW-1185">Reference proteome</keyword>
<name>A0A8T8S8C0_9BASI</name>
<organism evidence="3 4">
    <name type="scientific">Tilletia indica</name>
    <dbReference type="NCBI Taxonomy" id="43049"/>
    <lineage>
        <taxon>Eukaryota</taxon>
        <taxon>Fungi</taxon>
        <taxon>Dikarya</taxon>
        <taxon>Basidiomycota</taxon>
        <taxon>Ustilaginomycotina</taxon>
        <taxon>Exobasidiomycetes</taxon>
        <taxon>Tilletiales</taxon>
        <taxon>Tilletiaceae</taxon>
        <taxon>Tilletia</taxon>
    </lineage>
</organism>
<dbReference type="InterPro" id="IPR000477">
    <property type="entry name" value="RT_dom"/>
</dbReference>
<dbReference type="InterPro" id="IPR043502">
    <property type="entry name" value="DNA/RNA_pol_sf"/>
</dbReference>
<reference evidence="3" key="2">
    <citation type="journal article" date="2019" name="IMA Fungus">
        <title>Genome sequencing and comparison of five Tilletia species to identify candidate genes for the detection of regulated species infecting wheat.</title>
        <authorList>
            <person name="Nguyen H.D.T."/>
            <person name="Sultana T."/>
            <person name="Kesanakurti P."/>
            <person name="Hambleton S."/>
        </authorList>
    </citation>
    <scope>NUCLEOTIDE SEQUENCE</scope>
    <source>
        <strain evidence="3">DAOMC 236416</strain>
    </source>
</reference>
<reference evidence="3" key="1">
    <citation type="submission" date="2016-04" db="EMBL/GenBank/DDBJ databases">
        <authorList>
            <person name="Nguyen H.D."/>
            <person name="Samba Siva P."/>
            <person name="Cullis J."/>
            <person name="Levesque C.A."/>
            <person name="Hambleton S."/>
        </authorList>
    </citation>
    <scope>NUCLEOTIDE SEQUENCE</scope>
    <source>
        <strain evidence="3">DAOMC 236416</strain>
    </source>
</reference>
<sequence>RGSQPIVVSRKPDSTPVSEDVVAFYSELYNPGSLQVPLRPQRPHPKSSDPPTDLLKAFHLDAVQKAIRDYPVARSAGPDGIHPILYKRLANAGLAQLLAHLFELCVRSGVTPTRWNTSLVHPIPKGGVTVQASEEAGVRANTFQTIDQLRPISLTAVVRRLFEKCFLAGLSTEEKAFHPGQAGFRSGFSTVSHALVAHTDAARGDCFQAFVDLKQAYDRTLMPVLFAKLERRGFSREKLALLYSLSIGTRSYVNINGTLSLSAFERMRGLFQGSLLAPFLFNVYIDDVPDAVQLPTSTPDGTDTLLYADDIKMKASSRAELREMIRRLQAWCS</sequence>
<comment type="caution">
    <text evidence="3">The sequence shown here is derived from an EMBL/GenBank/DDBJ whole genome shotgun (WGS) entry which is preliminary data.</text>
</comment>